<dbReference type="GO" id="GO:0003700">
    <property type="term" value="F:DNA-binding transcription factor activity"/>
    <property type="evidence" value="ECO:0007669"/>
    <property type="project" value="InterPro"/>
</dbReference>
<dbReference type="Gene3D" id="1.20.5.170">
    <property type="match status" value="1"/>
</dbReference>
<evidence type="ECO:0000313" key="7">
    <source>
        <dbReference type="EMBL" id="OJJ61872.1"/>
    </source>
</evidence>
<dbReference type="InterPro" id="IPR051027">
    <property type="entry name" value="bZIP_transcription_factors"/>
</dbReference>
<dbReference type="EMBL" id="KV878583">
    <property type="protein sequence ID" value="OJJ61872.1"/>
    <property type="molecule type" value="Genomic_DNA"/>
</dbReference>
<evidence type="ECO:0000256" key="2">
    <source>
        <dbReference type="ARBA" id="ARBA00023015"/>
    </source>
</evidence>
<feature type="region of interest" description="Disordered" evidence="5">
    <location>
        <begin position="99"/>
        <end position="207"/>
    </location>
</feature>
<comment type="subcellular location">
    <subcellularLocation>
        <location evidence="1">Nucleus</location>
    </subcellularLocation>
</comment>
<feature type="domain" description="BZIP" evidence="6">
    <location>
        <begin position="179"/>
        <end position="242"/>
    </location>
</feature>
<dbReference type="PROSITE" id="PS00036">
    <property type="entry name" value="BZIP_BASIC"/>
    <property type="match status" value="1"/>
</dbReference>
<dbReference type="VEuPathDB" id="FungiDB:ASPSYDRAFT_54831"/>
<evidence type="ECO:0000256" key="5">
    <source>
        <dbReference type="SAM" id="MobiDB-lite"/>
    </source>
</evidence>
<dbReference type="PANTHER" id="PTHR19304">
    <property type="entry name" value="CYCLIC-AMP RESPONSE ELEMENT BINDING PROTEIN"/>
    <property type="match status" value="1"/>
</dbReference>
<accession>A0A1L9TR17</accession>
<keyword evidence="2" id="KW-0805">Transcription regulation</keyword>
<evidence type="ECO:0000256" key="3">
    <source>
        <dbReference type="ARBA" id="ARBA00023163"/>
    </source>
</evidence>
<dbReference type="PROSITE" id="PS50217">
    <property type="entry name" value="BZIP"/>
    <property type="match status" value="1"/>
</dbReference>
<organism evidence="7 8">
    <name type="scientific">Aspergillus sydowii CBS 593.65</name>
    <dbReference type="NCBI Taxonomy" id="1036612"/>
    <lineage>
        <taxon>Eukaryota</taxon>
        <taxon>Fungi</taxon>
        <taxon>Dikarya</taxon>
        <taxon>Ascomycota</taxon>
        <taxon>Pezizomycotina</taxon>
        <taxon>Eurotiomycetes</taxon>
        <taxon>Eurotiomycetidae</taxon>
        <taxon>Eurotiales</taxon>
        <taxon>Aspergillaceae</taxon>
        <taxon>Aspergillus</taxon>
        <taxon>Aspergillus subgen. Nidulantes</taxon>
    </lineage>
</organism>
<dbReference type="AlphaFoldDB" id="A0A1L9TR17"/>
<dbReference type="InterPro" id="IPR046347">
    <property type="entry name" value="bZIP_sf"/>
</dbReference>
<evidence type="ECO:0000256" key="4">
    <source>
        <dbReference type="ARBA" id="ARBA00023242"/>
    </source>
</evidence>
<dbReference type="GO" id="GO:0005634">
    <property type="term" value="C:nucleus"/>
    <property type="evidence" value="ECO:0007669"/>
    <property type="project" value="UniProtKB-SubCell"/>
</dbReference>
<feature type="compositionally biased region" description="Basic and acidic residues" evidence="5">
    <location>
        <begin position="125"/>
        <end position="139"/>
    </location>
</feature>
<proteinExistence type="predicted"/>
<dbReference type="Proteomes" id="UP000184356">
    <property type="component" value="Unassembled WGS sequence"/>
</dbReference>
<dbReference type="InterPro" id="IPR004827">
    <property type="entry name" value="bZIP"/>
</dbReference>
<sequence length="301" mass="32707">MSRSNFFPQGAPFVSPSMSGTISASEMQRLQYPSDIPDLAGNPYSLSAEEDIDMWAADPTMPTVNPSCIVTSGVSNVQPFANLAGTNVANSFSLSLNKPQFGQMPTNSTNHQVQHGQITPPSDRSPVETHKPAELHSSIEHSSGAPARRRRGSSARARGGSRGASTRASSSAEPSSPGNNKQEKTRARNRLAASKCRQKKKAQNTQLESRYEYERIRREELTRTVNSLRDDIVAAKNQLLEHSECGHESIKTYIQSMAKRITVQDDKAGYPAVPAQYYGCGTSDTKQEPCAFDFGACPPTA</sequence>
<feature type="compositionally biased region" description="Low complexity" evidence="5">
    <location>
        <begin position="154"/>
        <end position="176"/>
    </location>
</feature>
<evidence type="ECO:0000259" key="6">
    <source>
        <dbReference type="PROSITE" id="PS50217"/>
    </source>
</evidence>
<evidence type="ECO:0000256" key="1">
    <source>
        <dbReference type="ARBA" id="ARBA00004123"/>
    </source>
</evidence>
<dbReference type="OrthoDB" id="295274at2759"/>
<dbReference type="GeneID" id="63764995"/>
<protein>
    <recommendedName>
        <fullName evidence="6">BZIP domain-containing protein</fullName>
    </recommendedName>
</protein>
<reference evidence="8" key="1">
    <citation type="journal article" date="2017" name="Genome Biol.">
        <title>Comparative genomics reveals high biological diversity and specific adaptations in the industrially and medically important fungal genus Aspergillus.</title>
        <authorList>
            <person name="de Vries R.P."/>
            <person name="Riley R."/>
            <person name="Wiebenga A."/>
            <person name="Aguilar-Osorio G."/>
            <person name="Amillis S."/>
            <person name="Uchima C.A."/>
            <person name="Anderluh G."/>
            <person name="Asadollahi M."/>
            <person name="Askin M."/>
            <person name="Barry K."/>
            <person name="Battaglia E."/>
            <person name="Bayram O."/>
            <person name="Benocci T."/>
            <person name="Braus-Stromeyer S.A."/>
            <person name="Caldana C."/>
            <person name="Canovas D."/>
            <person name="Cerqueira G.C."/>
            <person name="Chen F."/>
            <person name="Chen W."/>
            <person name="Choi C."/>
            <person name="Clum A."/>
            <person name="Dos Santos R.A."/>
            <person name="Damasio A.R."/>
            <person name="Diallinas G."/>
            <person name="Emri T."/>
            <person name="Fekete E."/>
            <person name="Flipphi M."/>
            <person name="Freyberg S."/>
            <person name="Gallo A."/>
            <person name="Gournas C."/>
            <person name="Habgood R."/>
            <person name="Hainaut M."/>
            <person name="Harispe M.L."/>
            <person name="Henrissat B."/>
            <person name="Hilden K.S."/>
            <person name="Hope R."/>
            <person name="Hossain A."/>
            <person name="Karabika E."/>
            <person name="Karaffa L."/>
            <person name="Karanyi Z."/>
            <person name="Krasevec N."/>
            <person name="Kuo A."/>
            <person name="Kusch H."/>
            <person name="LaButti K."/>
            <person name="Lagendijk E.L."/>
            <person name="Lapidus A."/>
            <person name="Levasseur A."/>
            <person name="Lindquist E."/>
            <person name="Lipzen A."/>
            <person name="Logrieco A.F."/>
            <person name="MacCabe A."/>
            <person name="Maekelae M.R."/>
            <person name="Malavazi I."/>
            <person name="Melin P."/>
            <person name="Meyer V."/>
            <person name="Mielnichuk N."/>
            <person name="Miskei M."/>
            <person name="Molnar A.P."/>
            <person name="Mule G."/>
            <person name="Ngan C.Y."/>
            <person name="Orejas M."/>
            <person name="Orosz E."/>
            <person name="Ouedraogo J.P."/>
            <person name="Overkamp K.M."/>
            <person name="Park H.-S."/>
            <person name="Perrone G."/>
            <person name="Piumi F."/>
            <person name="Punt P.J."/>
            <person name="Ram A.F."/>
            <person name="Ramon A."/>
            <person name="Rauscher S."/>
            <person name="Record E."/>
            <person name="Riano-Pachon D.M."/>
            <person name="Robert V."/>
            <person name="Roehrig J."/>
            <person name="Ruller R."/>
            <person name="Salamov A."/>
            <person name="Salih N.S."/>
            <person name="Samson R.A."/>
            <person name="Sandor E."/>
            <person name="Sanguinetti M."/>
            <person name="Schuetze T."/>
            <person name="Sepcic K."/>
            <person name="Shelest E."/>
            <person name="Sherlock G."/>
            <person name="Sophianopoulou V."/>
            <person name="Squina F.M."/>
            <person name="Sun H."/>
            <person name="Susca A."/>
            <person name="Todd R.B."/>
            <person name="Tsang A."/>
            <person name="Unkles S.E."/>
            <person name="van de Wiele N."/>
            <person name="van Rossen-Uffink D."/>
            <person name="Oliveira J.V."/>
            <person name="Vesth T.C."/>
            <person name="Visser J."/>
            <person name="Yu J.-H."/>
            <person name="Zhou M."/>
            <person name="Andersen M.R."/>
            <person name="Archer D.B."/>
            <person name="Baker S.E."/>
            <person name="Benoit I."/>
            <person name="Brakhage A.A."/>
            <person name="Braus G.H."/>
            <person name="Fischer R."/>
            <person name="Frisvad J.C."/>
            <person name="Goldman G.H."/>
            <person name="Houbraken J."/>
            <person name="Oakley B."/>
            <person name="Pocsi I."/>
            <person name="Scazzocchio C."/>
            <person name="Seiboth B."/>
            <person name="vanKuyk P.A."/>
            <person name="Wortman J."/>
            <person name="Dyer P.S."/>
            <person name="Grigoriev I.V."/>
        </authorList>
    </citation>
    <scope>NUCLEOTIDE SEQUENCE [LARGE SCALE GENOMIC DNA]</scope>
    <source>
        <strain evidence="8">CBS 593.65</strain>
    </source>
</reference>
<keyword evidence="4" id="KW-0539">Nucleus</keyword>
<keyword evidence="8" id="KW-1185">Reference proteome</keyword>
<dbReference type="SUPFAM" id="SSF57959">
    <property type="entry name" value="Leucine zipper domain"/>
    <property type="match status" value="1"/>
</dbReference>
<dbReference type="RefSeq" id="XP_040705678.1">
    <property type="nucleotide sequence ID" value="XM_040848922.1"/>
</dbReference>
<gene>
    <name evidence="7" type="ORF">ASPSYDRAFT_54831</name>
</gene>
<keyword evidence="3" id="KW-0804">Transcription</keyword>
<evidence type="ECO:0000313" key="8">
    <source>
        <dbReference type="Proteomes" id="UP000184356"/>
    </source>
</evidence>
<feature type="compositionally biased region" description="Polar residues" evidence="5">
    <location>
        <begin position="99"/>
        <end position="122"/>
    </location>
</feature>
<dbReference type="CDD" id="cd14687">
    <property type="entry name" value="bZIP_ATF2"/>
    <property type="match status" value="1"/>
</dbReference>
<name>A0A1L9TR17_9EURO</name>
<dbReference type="STRING" id="1036612.A0A1L9TR17"/>